<keyword evidence="2" id="KW-1133">Transmembrane helix</keyword>
<dbReference type="KEGG" id="vqi:CCZ37_17345"/>
<dbReference type="AlphaFoldDB" id="A0A223N322"/>
<dbReference type="Proteomes" id="UP000215148">
    <property type="component" value="Chromosome 2"/>
</dbReference>
<name>A0A223N322_9VIBR</name>
<keyword evidence="1" id="KW-0175">Coiled coil</keyword>
<feature type="transmembrane region" description="Helical" evidence="2">
    <location>
        <begin position="6"/>
        <end position="27"/>
    </location>
</feature>
<dbReference type="RefSeq" id="WP_094501715.1">
    <property type="nucleotide sequence ID" value="NZ_CAWNHI010000002.1"/>
</dbReference>
<keyword evidence="4" id="KW-1185">Reference proteome</keyword>
<protein>
    <submittedName>
        <fullName evidence="3">Uncharacterized protein</fullName>
    </submittedName>
</protein>
<accession>A0A223N322</accession>
<keyword evidence="2" id="KW-0812">Transmembrane</keyword>
<keyword evidence="2" id="KW-0472">Membrane</keyword>
<evidence type="ECO:0000313" key="4">
    <source>
        <dbReference type="Proteomes" id="UP000215148"/>
    </source>
</evidence>
<evidence type="ECO:0000313" key="3">
    <source>
        <dbReference type="EMBL" id="ASU24225.1"/>
    </source>
</evidence>
<evidence type="ECO:0000256" key="1">
    <source>
        <dbReference type="SAM" id="Coils"/>
    </source>
</evidence>
<organism evidence="3 4">
    <name type="scientific">Vibrio qinghaiensis</name>
    <dbReference type="NCBI Taxonomy" id="2025808"/>
    <lineage>
        <taxon>Bacteria</taxon>
        <taxon>Pseudomonadati</taxon>
        <taxon>Pseudomonadota</taxon>
        <taxon>Gammaproteobacteria</taxon>
        <taxon>Vibrionales</taxon>
        <taxon>Vibrionaceae</taxon>
        <taxon>Vibrio</taxon>
    </lineage>
</organism>
<sequence>MELIQILPSFLIGLVTGSLSLYFTAYLKEKGKSRALLEELRNLEDQKQKIISKYQKEVEDVKKTHQLDIEKRKHRYESKKTQYYQFMEEVDEFNGCLARVLAGEFSQIMMEFYGFTHNVSGLSKNELTVKFNNMAQEAVTNIKGQQIKLYSRLNAFKLSANDEIGSLLENMLHEIQKSENNLVSILTYIGSPEFQISRNVPEEILRISDSNKSNLANVKQKLMTALKHDLDAI</sequence>
<evidence type="ECO:0000256" key="2">
    <source>
        <dbReference type="SAM" id="Phobius"/>
    </source>
</evidence>
<dbReference type="EMBL" id="CP022742">
    <property type="protein sequence ID" value="ASU24225.1"/>
    <property type="molecule type" value="Genomic_DNA"/>
</dbReference>
<reference evidence="3 4" key="1">
    <citation type="submission" date="2017-08" db="EMBL/GenBank/DDBJ databases">
        <title>The Vibrio qinghaiensis sp.-Q67 is a luminous bacteria isolated firstly from Qinghai lake, Qinghai province, China, which has been proved to be very sensitive to detect environmental and food pollutants. Therefore, complete genome analysis of V. qinghaiensis sp.-Q67 highlights the potential application of this strain on detection of hazards in the contaminated environments.</title>
        <authorList>
            <person name="Gong L."/>
        </authorList>
    </citation>
    <scope>NUCLEOTIDE SEQUENCE [LARGE SCALE GENOMIC DNA]</scope>
    <source>
        <strain evidence="3 4">Q67</strain>
    </source>
</reference>
<proteinExistence type="predicted"/>
<feature type="coiled-coil region" evidence="1">
    <location>
        <begin position="26"/>
        <end position="60"/>
    </location>
</feature>
<gene>
    <name evidence="3" type="ORF">CCZ37_17345</name>
</gene>